<comment type="caution">
    <text evidence="1">The sequence shown here is derived from an EMBL/GenBank/DDBJ whole genome shotgun (WGS) entry which is preliminary data.</text>
</comment>
<proteinExistence type="predicted"/>
<keyword evidence="2" id="KW-1185">Reference proteome</keyword>
<evidence type="ECO:0000313" key="1">
    <source>
        <dbReference type="EMBL" id="KAK7007454.1"/>
    </source>
</evidence>
<accession>A0AAW0AFA4</accession>
<organism evidence="1 2">
    <name type="scientific">Favolaschia claudopus</name>
    <dbReference type="NCBI Taxonomy" id="2862362"/>
    <lineage>
        <taxon>Eukaryota</taxon>
        <taxon>Fungi</taxon>
        <taxon>Dikarya</taxon>
        <taxon>Basidiomycota</taxon>
        <taxon>Agaricomycotina</taxon>
        <taxon>Agaricomycetes</taxon>
        <taxon>Agaricomycetidae</taxon>
        <taxon>Agaricales</taxon>
        <taxon>Marasmiineae</taxon>
        <taxon>Mycenaceae</taxon>
        <taxon>Favolaschia</taxon>
    </lineage>
</organism>
<protein>
    <submittedName>
        <fullName evidence="1">Uncharacterized protein</fullName>
    </submittedName>
</protein>
<gene>
    <name evidence="1" type="ORF">R3P38DRAFT_3598606</name>
</gene>
<evidence type="ECO:0000313" key="2">
    <source>
        <dbReference type="Proteomes" id="UP001362999"/>
    </source>
</evidence>
<dbReference type="EMBL" id="JAWWNJ010000071">
    <property type="protein sequence ID" value="KAK7007454.1"/>
    <property type="molecule type" value="Genomic_DNA"/>
</dbReference>
<reference evidence="1 2" key="1">
    <citation type="journal article" date="2024" name="J Genomics">
        <title>Draft genome sequencing and assembly of Favolaschia claudopus CIRM-BRFM 2984 isolated from oak limbs.</title>
        <authorList>
            <person name="Navarro D."/>
            <person name="Drula E."/>
            <person name="Chaduli D."/>
            <person name="Cazenave R."/>
            <person name="Ahrendt S."/>
            <person name="Wang J."/>
            <person name="Lipzen A."/>
            <person name="Daum C."/>
            <person name="Barry K."/>
            <person name="Grigoriev I.V."/>
            <person name="Favel A."/>
            <person name="Rosso M.N."/>
            <person name="Martin F."/>
        </authorList>
    </citation>
    <scope>NUCLEOTIDE SEQUENCE [LARGE SCALE GENOMIC DNA]</scope>
    <source>
        <strain evidence="1 2">CIRM-BRFM 2984</strain>
    </source>
</reference>
<name>A0AAW0AFA4_9AGAR</name>
<dbReference type="Proteomes" id="UP001362999">
    <property type="component" value="Unassembled WGS sequence"/>
</dbReference>
<dbReference type="AlphaFoldDB" id="A0AAW0AFA4"/>
<sequence>MEYVTMIRLNKRDMGNTPEFPEPSPPPCPLQYRPQRFRCLCSPERRTSPDYHSDKSQHLRSACFLPPSPNFFIFYLRGASTARLELVQGGQEWTSIYESPALVTTIVGANSPIAADVAAAPISDDRTTKRQPCHFRTSISWTHLSFRLGNRIEMKVFIDISVIFLNRRWRHALIWRHQSAETVRSGLTRRFFLNSSRPLANKRRLRKFDSTVFSTTDSTCRHRASAASHSDLHSKVPMSLSSVWPPAGKPRPATLNGRASPSDSAFVRSRRRLSLYVSTSAERRTSMAKPSFSKSNPTSFFNIATRSELVPRAPRSGAHTLSIRIEFRRATFSCYRRPLSVKILNLWAPAGSPHHRELMSRLQDNCLGSSRRQANPALEGQTTAALALDCLGSSCRQANTAPDNLTSECPSRFKTLGSPLPPHRAAALTLDCIFHRPASGTNARLFPKGFGRRQANAAVDTSSIEVTNNLETSPLSSSSLSGERAALPASGHVADIEYTTYRVPASDDLAAPASNDLGALKQTLAKTLNSLSKAAQIMKLTRGIEFP</sequence>